<dbReference type="InterPro" id="IPR000601">
    <property type="entry name" value="PKD_dom"/>
</dbReference>
<dbReference type="CDD" id="cd00146">
    <property type="entry name" value="PKD"/>
    <property type="match status" value="1"/>
</dbReference>
<feature type="domain" description="PLAT" evidence="16">
    <location>
        <begin position="1151"/>
        <end position="1270"/>
    </location>
</feature>
<dbReference type="InterPro" id="IPR057244">
    <property type="entry name" value="GAIN_B"/>
</dbReference>
<feature type="domain" description="PKD" evidence="15">
    <location>
        <begin position="64"/>
        <end position="118"/>
    </location>
</feature>
<feature type="transmembrane region" description="Helical" evidence="14">
    <location>
        <begin position="1462"/>
        <end position="1480"/>
    </location>
</feature>
<evidence type="ECO:0000256" key="14">
    <source>
        <dbReference type="SAM" id="Phobius"/>
    </source>
</evidence>
<keyword evidence="6" id="KW-0677">Repeat</keyword>
<evidence type="ECO:0000256" key="6">
    <source>
        <dbReference type="ARBA" id="ARBA00022737"/>
    </source>
</evidence>
<dbReference type="InterPro" id="IPR014010">
    <property type="entry name" value="REJ_dom"/>
</dbReference>
<feature type="transmembrane region" description="Helical" evidence="14">
    <location>
        <begin position="1314"/>
        <end position="1333"/>
    </location>
</feature>
<proteinExistence type="inferred from homology"/>
<dbReference type="PROSITE" id="PS50093">
    <property type="entry name" value="PKD"/>
    <property type="match status" value="1"/>
</dbReference>
<keyword evidence="8" id="KW-0969">Cilium</keyword>
<name>A0A5C6NZ88_9TELE</name>
<dbReference type="InterPro" id="IPR013783">
    <property type="entry name" value="Ig-like_fold"/>
</dbReference>
<comment type="caution">
    <text evidence="12">Lacks conserved residue(s) required for the propagation of feature annotation.</text>
</comment>
<comment type="caution">
    <text evidence="19">The sequence shown here is derived from an EMBL/GenBank/DDBJ whole genome shotgun (WGS) entry which is preliminary data.</text>
</comment>
<dbReference type="InterPro" id="IPR001024">
    <property type="entry name" value="PLAT/LH2_dom"/>
</dbReference>
<dbReference type="PANTHER" id="PTHR46730">
    <property type="entry name" value="POLYCYSTIN-1"/>
    <property type="match status" value="1"/>
</dbReference>
<feature type="region of interest" description="Disordered" evidence="13">
    <location>
        <begin position="424"/>
        <end position="449"/>
    </location>
</feature>
<evidence type="ECO:0000256" key="10">
    <source>
        <dbReference type="ARBA" id="ARBA00023157"/>
    </source>
</evidence>
<feature type="transmembrane region" description="Helical" evidence="14">
    <location>
        <begin position="1653"/>
        <end position="1673"/>
    </location>
</feature>
<evidence type="ECO:0000259" key="16">
    <source>
        <dbReference type="PROSITE" id="PS50095"/>
    </source>
</evidence>
<dbReference type="SUPFAM" id="SSF49299">
    <property type="entry name" value="PKD domain"/>
    <property type="match status" value="1"/>
</dbReference>
<keyword evidence="7 14" id="KW-1133">Transmembrane helix</keyword>
<dbReference type="Pfam" id="PF00801">
    <property type="entry name" value="PKD"/>
    <property type="match status" value="1"/>
</dbReference>
<dbReference type="InterPro" id="IPR022409">
    <property type="entry name" value="PKD/Chitinase_dom"/>
</dbReference>
<feature type="domain" description="REJ" evidence="18">
    <location>
        <begin position="123"/>
        <end position="668"/>
    </location>
</feature>
<keyword evidence="20" id="KW-1185">Reference proteome</keyword>
<evidence type="ECO:0000256" key="4">
    <source>
        <dbReference type="ARBA" id="ARBA00022475"/>
    </source>
</evidence>
<keyword evidence="9 14" id="KW-0472">Membrane</keyword>
<dbReference type="GO" id="GO:0005261">
    <property type="term" value="F:monoatomic cation channel activity"/>
    <property type="evidence" value="ECO:0007669"/>
    <property type="project" value="TreeGrafter"/>
</dbReference>
<accession>A0A5C6NZ88</accession>
<comment type="subcellular location">
    <subcellularLocation>
        <location evidence="2">Cell membrane</location>
        <topology evidence="2">Multi-pass membrane protein</topology>
    </subcellularLocation>
    <subcellularLocation>
        <location evidence="1">Cell projection</location>
        <location evidence="1">Cilium</location>
    </subcellularLocation>
</comment>
<dbReference type="Proteomes" id="UP000324091">
    <property type="component" value="Chromosome 17"/>
</dbReference>
<evidence type="ECO:0000256" key="11">
    <source>
        <dbReference type="ARBA" id="ARBA00023273"/>
    </source>
</evidence>
<dbReference type="InterPro" id="IPR035986">
    <property type="entry name" value="PKD_dom_sf"/>
</dbReference>
<dbReference type="Pfam" id="PF20519">
    <property type="entry name" value="Polycystin_dom"/>
    <property type="match status" value="1"/>
</dbReference>
<dbReference type="Pfam" id="PF02010">
    <property type="entry name" value="REJ"/>
    <property type="match status" value="1"/>
</dbReference>
<dbReference type="InterPro" id="IPR002859">
    <property type="entry name" value="PKD/REJ-like"/>
</dbReference>
<evidence type="ECO:0000256" key="12">
    <source>
        <dbReference type="PROSITE-ProRule" id="PRU00152"/>
    </source>
</evidence>
<dbReference type="SUPFAM" id="SSF49723">
    <property type="entry name" value="Lipase/lipooxygenase domain (PLAT/LH2 domain)"/>
    <property type="match status" value="1"/>
</dbReference>
<evidence type="ECO:0000256" key="1">
    <source>
        <dbReference type="ARBA" id="ARBA00004138"/>
    </source>
</evidence>
<evidence type="ECO:0000313" key="19">
    <source>
        <dbReference type="EMBL" id="TWW71107.1"/>
    </source>
</evidence>
<evidence type="ECO:0000256" key="9">
    <source>
        <dbReference type="ARBA" id="ARBA00023136"/>
    </source>
</evidence>
<dbReference type="PROSITE" id="PS50221">
    <property type="entry name" value="GAIN_B"/>
    <property type="match status" value="1"/>
</dbReference>
<dbReference type="Gene3D" id="2.60.60.20">
    <property type="entry name" value="PLAT/LH2 domain"/>
    <property type="match status" value="1"/>
</dbReference>
<dbReference type="PROSITE" id="PS51111">
    <property type="entry name" value="REJ"/>
    <property type="match status" value="1"/>
</dbReference>
<dbReference type="InterPro" id="IPR046791">
    <property type="entry name" value="Polycystin_dom"/>
</dbReference>
<dbReference type="PROSITE" id="PS50095">
    <property type="entry name" value="PLAT"/>
    <property type="match status" value="1"/>
</dbReference>
<feature type="transmembrane region" description="Helical" evidence="14">
    <location>
        <begin position="1552"/>
        <end position="1569"/>
    </location>
</feature>
<organism evidence="19 20">
    <name type="scientific">Takifugu flavidus</name>
    <name type="common">sansaifugu</name>
    <dbReference type="NCBI Taxonomy" id="433684"/>
    <lineage>
        <taxon>Eukaryota</taxon>
        <taxon>Metazoa</taxon>
        <taxon>Chordata</taxon>
        <taxon>Craniata</taxon>
        <taxon>Vertebrata</taxon>
        <taxon>Euteleostomi</taxon>
        <taxon>Actinopterygii</taxon>
        <taxon>Neopterygii</taxon>
        <taxon>Teleostei</taxon>
        <taxon>Neoteleostei</taxon>
        <taxon>Acanthomorphata</taxon>
        <taxon>Eupercaria</taxon>
        <taxon>Tetraodontiformes</taxon>
        <taxon>Tetradontoidea</taxon>
        <taxon>Tetraodontidae</taxon>
        <taxon>Takifugu</taxon>
    </lineage>
</organism>
<feature type="transmembrane region" description="Helical" evidence="14">
    <location>
        <begin position="1501"/>
        <end position="1525"/>
    </location>
</feature>
<feature type="domain" description="GAIN-B" evidence="17">
    <location>
        <begin position="939"/>
        <end position="1090"/>
    </location>
</feature>
<dbReference type="InterPro" id="IPR013122">
    <property type="entry name" value="PKD1_2_channel"/>
</dbReference>
<evidence type="ECO:0000259" key="17">
    <source>
        <dbReference type="PROSITE" id="PS50221"/>
    </source>
</evidence>
<evidence type="ECO:0000256" key="5">
    <source>
        <dbReference type="ARBA" id="ARBA00022692"/>
    </source>
</evidence>
<dbReference type="SMART" id="SM00308">
    <property type="entry name" value="LH2"/>
    <property type="match status" value="1"/>
</dbReference>
<evidence type="ECO:0000256" key="7">
    <source>
        <dbReference type="ARBA" id="ARBA00022989"/>
    </source>
</evidence>
<evidence type="ECO:0000259" key="18">
    <source>
        <dbReference type="PROSITE" id="PS51111"/>
    </source>
</evidence>
<feature type="transmembrane region" description="Helical" evidence="14">
    <location>
        <begin position="1589"/>
        <end position="1611"/>
    </location>
</feature>
<dbReference type="InterPro" id="IPR036392">
    <property type="entry name" value="PLAT/LH2_dom_sf"/>
</dbReference>
<evidence type="ECO:0000256" key="2">
    <source>
        <dbReference type="ARBA" id="ARBA00004651"/>
    </source>
</evidence>
<dbReference type="EMBL" id="RHFK02000009">
    <property type="protein sequence ID" value="TWW71107.1"/>
    <property type="molecule type" value="Genomic_DNA"/>
</dbReference>
<keyword evidence="5 14" id="KW-0812">Transmembrane</keyword>
<evidence type="ECO:0000256" key="8">
    <source>
        <dbReference type="ARBA" id="ARBA00023069"/>
    </source>
</evidence>
<keyword evidence="10" id="KW-1015">Disulfide bond</keyword>
<protein>
    <submittedName>
        <fullName evidence="19">Polycystic kidney disease 1 like 1</fullName>
    </submittedName>
</protein>
<keyword evidence="11" id="KW-0966">Cell projection</keyword>
<dbReference type="Gene3D" id="2.60.40.10">
    <property type="entry name" value="Immunoglobulins"/>
    <property type="match status" value="1"/>
</dbReference>
<dbReference type="PANTHER" id="PTHR46730:SF4">
    <property type="entry name" value="POLYCYSTIC KIDNEY DISEASE PROTEIN 1-LIKE 1"/>
    <property type="match status" value="1"/>
</dbReference>
<comment type="similarity">
    <text evidence="3">Belongs to the polycystin family.</text>
</comment>
<evidence type="ECO:0000313" key="20">
    <source>
        <dbReference type="Proteomes" id="UP000324091"/>
    </source>
</evidence>
<dbReference type="Pfam" id="PF08016">
    <property type="entry name" value="PKD_channel"/>
    <property type="match status" value="1"/>
</dbReference>
<evidence type="ECO:0000256" key="3">
    <source>
        <dbReference type="ARBA" id="ARBA00007200"/>
    </source>
</evidence>
<dbReference type="GO" id="GO:0005886">
    <property type="term" value="C:plasma membrane"/>
    <property type="evidence" value="ECO:0007669"/>
    <property type="project" value="UniProtKB-SubCell"/>
</dbReference>
<evidence type="ECO:0000256" key="13">
    <source>
        <dbReference type="SAM" id="MobiDB-lite"/>
    </source>
</evidence>
<dbReference type="GO" id="GO:0006816">
    <property type="term" value="P:calcium ion transport"/>
    <property type="evidence" value="ECO:0007669"/>
    <property type="project" value="TreeGrafter"/>
</dbReference>
<dbReference type="SMART" id="SM00089">
    <property type="entry name" value="PKD"/>
    <property type="match status" value="1"/>
</dbReference>
<sequence>MVDTYQHEPNWQRYDVVLVVLRGGTQIATDVFPLVIQRPVRLNRLQHQVSVLLNHTVTMNCWVSAGTDLSFLWSFGDGFSRPGHSTEKHIFQMTGEFRVTVTVFNLVSSVSLSSHIFVVTQPCQPPPVKNMGPSKLQVRRYEVIRVGVTYEREFDCGSGGLHYSWILLDSAGWVFPLPAIDTHRQTLTLPGYLLDYDIYTAVAKALDSCVRVQVIPSSPVASIQGGTNIFVSRNTVVSLDGQKSYDPDFPLNPVSFQWTCEPISSISSSCFHTDIPISSPVLKFPAGVLKQPFDQFRFVLTVFSSERSSSSEIFITLTPNVIRKASVLCSQCQGDRVNWDQSFTFSALCDGCDVAPEHIQLTWSLYLVNASSKPLLEDPLCHTVDLSTLSAEASQYSAASSDSAVVSGFEKVFKTRVKSLKMPNDSLLSKNERKKSSLPPRSGTSGILDSDQYEHSNISGFPVDPGSSADWDFSFPVSESGQLDGQPGSHDSVLGRTQLFFQTNPVPDGMMCQVQPAKGLELFTHFSIFCASGKEDLTYKYSIRVADPAPRTLYQGTDYQYYFSLPSGDPLDDYKVTIYTEIRSSTYGTVTTPCPVSVQVLPHFSREASSSHFDPDLELSESGLRNLSALLPLGNSAEIRNYISLLTAILNRLSLEDGSNTRAQRRARNVLICTTCQLESGEQVTLVSARRVTGHIQAISRRFSKFGTSVQFSLDQQTLNTLVALLSHSLQATVRGNRTRISRRVDANGELEADLQEENIRKGRSIINSCELEEPLSAQHVVQLVTDVLEVTADLMLKYILLHEVQEHRVNSRLIVLHGRRQNQTAPVISGNLAALYLPDSLLLRLHVHHRGETESRPSQPCVLAILIEFSLSPFTWARHHERLNGPVVDLNLYQCSTRRKIPDFSLIEPVTVELQEQPREKNTSEHQHILQHRQVDYHSFNITQEHLQHAIQLRVHFRPPPNKVFPIMLLFRMFERPTPSMHHLSRTHRWEGNTVILTLPTSVLSTAGVGYLALLNADFAKSARRKDVSKQVRYSFRVDSSVCLSWDAQQGFWTHSSCRTMQTDATASVNCSCNQLRPTTVVQQEIHSSYDTSDVNLFFSMPSNLTVLCVLLLCVCPYVPGWVACKRADAISEENQRVHHLSDNCPHDQYLYAVTIHTGPCSAACMSAKVYIVLYGEDAVSQTKELQVPECTLFKRNSQDTFILSAADSLGPVWGVHIWHDNSGSSPSWYLKQVEVCEVSPGPVNKWLFVAQCWLAVDKDDGQVERTLRVCEQGITFAELLRLKLHDYLADYHIWMSVLSCPHPNPFTHTQRLCVSLLLLLGYAAVNIAVILKMEDQFDVAMIDVSALSVKTGVVERQSGPPVDTLAVLLSDILHLPHPASRGNLKPAKQSDALSILKALHSSGWLNRCSTVKLRFTLFSPASNRFTSVTMLAEQRLTGVMQPSAEVHTARVYHTPALWDYVVMVLQLLYILFSLLQLCDQVHTLGQQGIMGYWKAPCNWMEVGLLTVTLVYHIFCIYGSVLILEFRKLLQRQEGHVDVSLLATCEQHIRSLRGVMLFFLMLKSLIVLRVFRTMATSAKLLASSLAKLFWPMISGIILMVALSCMGNLLFGQGSNNFSTVVGSLQSLLCHHRGLRAVNDLHSSWGAFLFPGFYLSSTLVWMAAVLAVVSSAVTSARRCHHREDEFTVVQLAGYIMRRPKNLHVDNVEEKTYYFEEFESLLDELLFRLSALSNSLHHTLPPKAYHCREDSPVSSNISDHLDAQFFRMKKTEGSIEEILPASPLLL</sequence>
<dbReference type="Pfam" id="PF01477">
    <property type="entry name" value="PLAT"/>
    <property type="match status" value="1"/>
</dbReference>
<dbReference type="GO" id="GO:0005929">
    <property type="term" value="C:cilium"/>
    <property type="evidence" value="ECO:0007669"/>
    <property type="project" value="UniProtKB-SubCell"/>
</dbReference>
<evidence type="ECO:0000259" key="15">
    <source>
        <dbReference type="PROSITE" id="PS50093"/>
    </source>
</evidence>
<gene>
    <name evidence="19" type="ORF">D4764_17G0005900</name>
</gene>
<reference evidence="19 20" key="1">
    <citation type="submission" date="2019-04" db="EMBL/GenBank/DDBJ databases">
        <title>Chromosome genome assembly for Takifugu flavidus.</title>
        <authorList>
            <person name="Xiao S."/>
        </authorList>
    </citation>
    <scope>NUCLEOTIDE SEQUENCE [LARGE SCALE GENOMIC DNA]</scope>
    <source>
        <strain evidence="19">HTHZ2018</strain>
        <tissue evidence="19">Muscle</tissue>
    </source>
</reference>
<keyword evidence="4" id="KW-1003">Cell membrane</keyword>